<accession>A0A7S1AKQ7</accession>
<dbReference type="EMBL" id="HBFQ01044748">
    <property type="protein sequence ID" value="CAD8857352.1"/>
    <property type="molecule type" value="Transcribed_RNA"/>
</dbReference>
<evidence type="ECO:0000313" key="2">
    <source>
        <dbReference type="EMBL" id="CAD8857352.1"/>
    </source>
</evidence>
<sequence length="294" mass="32724">MDVLGDRRPFLHGSEIVDDDDIARSTSPGPVPCLTPNSASSYRDLQESRGPSRRRLEAVVARALGSMPLSAGEDPTGRRNFTDDESWLREAWWQDRHKTLLLQVQALVQSLTGLAARSFKWSTGLSAPKRRDLAGLLLDYVQPCAHIDPLLQGLCEDLECMRHESVDISHVQEPSIPRRCDGFASVSSRRCARPRARSKDQDAVESAQWCRSGEHSRARIQPQRSQTELVAPATCRRAGPCRFSRRPFAGAVHVVHAQRAEMNGAGPFQQGYRDSAQRARSVTPVRQHSVGPKF</sequence>
<feature type="region of interest" description="Disordered" evidence="1">
    <location>
        <begin position="265"/>
        <end position="294"/>
    </location>
</feature>
<organism evidence="2">
    <name type="scientific">Noctiluca scintillans</name>
    <name type="common">Sea sparkle</name>
    <name type="synonym">Red tide dinoflagellate</name>
    <dbReference type="NCBI Taxonomy" id="2966"/>
    <lineage>
        <taxon>Eukaryota</taxon>
        <taxon>Sar</taxon>
        <taxon>Alveolata</taxon>
        <taxon>Dinophyceae</taxon>
        <taxon>Noctilucales</taxon>
        <taxon>Noctilucaceae</taxon>
        <taxon>Noctiluca</taxon>
    </lineage>
</organism>
<protein>
    <submittedName>
        <fullName evidence="2">Uncharacterized protein</fullName>
    </submittedName>
</protein>
<gene>
    <name evidence="2" type="ORF">NSCI0253_LOCUS31704</name>
</gene>
<evidence type="ECO:0000256" key="1">
    <source>
        <dbReference type="SAM" id="MobiDB-lite"/>
    </source>
</evidence>
<feature type="region of interest" description="Disordered" evidence="1">
    <location>
        <begin position="17"/>
        <end position="53"/>
    </location>
</feature>
<dbReference type="AlphaFoldDB" id="A0A7S1AKQ7"/>
<proteinExistence type="predicted"/>
<name>A0A7S1AKQ7_NOCSC</name>
<reference evidence="2" key="1">
    <citation type="submission" date="2021-01" db="EMBL/GenBank/DDBJ databases">
        <authorList>
            <person name="Corre E."/>
            <person name="Pelletier E."/>
            <person name="Niang G."/>
            <person name="Scheremetjew M."/>
            <person name="Finn R."/>
            <person name="Kale V."/>
            <person name="Holt S."/>
            <person name="Cochrane G."/>
            <person name="Meng A."/>
            <person name="Brown T."/>
            <person name="Cohen L."/>
        </authorList>
    </citation>
    <scope>NUCLEOTIDE SEQUENCE</scope>
</reference>